<dbReference type="InterPro" id="IPR036291">
    <property type="entry name" value="NAD(P)-bd_dom_sf"/>
</dbReference>
<evidence type="ECO:0000313" key="5">
    <source>
        <dbReference type="Proteomes" id="UP000799772"/>
    </source>
</evidence>
<dbReference type="PRINTS" id="PR00080">
    <property type="entry name" value="SDRFAMILY"/>
</dbReference>
<gene>
    <name evidence="4" type="ORF">NA57DRAFT_48825</name>
</gene>
<dbReference type="InterPro" id="IPR051911">
    <property type="entry name" value="SDR_oxidoreductase"/>
</dbReference>
<evidence type="ECO:0000256" key="1">
    <source>
        <dbReference type="ARBA" id="ARBA00006484"/>
    </source>
</evidence>
<dbReference type="Pfam" id="PF00106">
    <property type="entry name" value="adh_short"/>
    <property type="match status" value="1"/>
</dbReference>
<organism evidence="4 5">
    <name type="scientific">Rhizodiscina lignyota</name>
    <dbReference type="NCBI Taxonomy" id="1504668"/>
    <lineage>
        <taxon>Eukaryota</taxon>
        <taxon>Fungi</taxon>
        <taxon>Dikarya</taxon>
        <taxon>Ascomycota</taxon>
        <taxon>Pezizomycotina</taxon>
        <taxon>Dothideomycetes</taxon>
        <taxon>Pleosporomycetidae</taxon>
        <taxon>Aulographales</taxon>
        <taxon>Rhizodiscinaceae</taxon>
        <taxon>Rhizodiscina</taxon>
    </lineage>
</organism>
<name>A0A9P4I1J6_9PEZI</name>
<dbReference type="PRINTS" id="PR00081">
    <property type="entry name" value="GDHRDH"/>
</dbReference>
<sequence length="286" mass="31600">MSSLVWLITGCSSGFGEQFVRSILARGDKIIATSRKLEKLKHLEQAGAAVLQLDVTDSQENLRNTIAKAISIYGRVDVLVNNAAYIAIGTWEDLEYEDFLAQFETNVFGTIKVTRALLPHLRDRRTGTIVCIGSRSGWSGDPGVGAYSGTKFALEGIVESLWRETTPLGIKTLLIEPGRFRTKLLSAENLKATVSAIPDYADMSRTLMGHLASEDQAQQGDPVKHVEIVLDLVRQEGVACDKAIPFRLPLGVDSFDDIKAKCEETLELLKEWEAVIRSTNYEDKNQ</sequence>
<dbReference type="PANTHER" id="PTHR43976:SF16">
    <property type="entry name" value="SHORT-CHAIN DEHYDROGENASE_REDUCTASE FAMILY PROTEIN"/>
    <property type="match status" value="1"/>
</dbReference>
<dbReference type="AlphaFoldDB" id="A0A9P4I1J6"/>
<dbReference type="InterPro" id="IPR002347">
    <property type="entry name" value="SDR_fam"/>
</dbReference>
<evidence type="ECO:0000256" key="2">
    <source>
        <dbReference type="ARBA" id="ARBA00023002"/>
    </source>
</evidence>
<comment type="similarity">
    <text evidence="1 3">Belongs to the short-chain dehydrogenases/reductases (SDR) family.</text>
</comment>
<dbReference type="GO" id="GO:0016491">
    <property type="term" value="F:oxidoreductase activity"/>
    <property type="evidence" value="ECO:0007669"/>
    <property type="project" value="UniProtKB-KW"/>
</dbReference>
<dbReference type="Gene3D" id="3.40.50.720">
    <property type="entry name" value="NAD(P)-binding Rossmann-like Domain"/>
    <property type="match status" value="1"/>
</dbReference>
<comment type="caution">
    <text evidence="4">The sequence shown here is derived from an EMBL/GenBank/DDBJ whole genome shotgun (WGS) entry which is preliminary data.</text>
</comment>
<evidence type="ECO:0000313" key="4">
    <source>
        <dbReference type="EMBL" id="KAF2093275.1"/>
    </source>
</evidence>
<dbReference type="CDD" id="cd05374">
    <property type="entry name" value="17beta-HSD-like_SDR_c"/>
    <property type="match status" value="1"/>
</dbReference>
<accession>A0A9P4I1J6</accession>
<keyword evidence="5" id="KW-1185">Reference proteome</keyword>
<protein>
    <submittedName>
        <fullName evidence="4">NAD(P)-binding protein</fullName>
    </submittedName>
</protein>
<dbReference type="PANTHER" id="PTHR43976">
    <property type="entry name" value="SHORT CHAIN DEHYDROGENASE"/>
    <property type="match status" value="1"/>
</dbReference>
<keyword evidence="2" id="KW-0560">Oxidoreductase</keyword>
<reference evidence="4" key="1">
    <citation type="journal article" date="2020" name="Stud. Mycol.">
        <title>101 Dothideomycetes genomes: a test case for predicting lifestyles and emergence of pathogens.</title>
        <authorList>
            <person name="Haridas S."/>
            <person name="Albert R."/>
            <person name="Binder M."/>
            <person name="Bloem J."/>
            <person name="Labutti K."/>
            <person name="Salamov A."/>
            <person name="Andreopoulos B."/>
            <person name="Baker S."/>
            <person name="Barry K."/>
            <person name="Bills G."/>
            <person name="Bluhm B."/>
            <person name="Cannon C."/>
            <person name="Castanera R."/>
            <person name="Culley D."/>
            <person name="Daum C."/>
            <person name="Ezra D."/>
            <person name="Gonzalez J."/>
            <person name="Henrissat B."/>
            <person name="Kuo A."/>
            <person name="Liang C."/>
            <person name="Lipzen A."/>
            <person name="Lutzoni F."/>
            <person name="Magnuson J."/>
            <person name="Mondo S."/>
            <person name="Nolan M."/>
            <person name="Ohm R."/>
            <person name="Pangilinan J."/>
            <person name="Park H.-J."/>
            <person name="Ramirez L."/>
            <person name="Alfaro M."/>
            <person name="Sun H."/>
            <person name="Tritt A."/>
            <person name="Yoshinaga Y."/>
            <person name="Zwiers L.-H."/>
            <person name="Turgeon B."/>
            <person name="Goodwin S."/>
            <person name="Spatafora J."/>
            <person name="Crous P."/>
            <person name="Grigoriev I."/>
        </authorList>
    </citation>
    <scope>NUCLEOTIDE SEQUENCE</scope>
    <source>
        <strain evidence="4">CBS 133067</strain>
    </source>
</reference>
<dbReference type="SUPFAM" id="SSF51735">
    <property type="entry name" value="NAD(P)-binding Rossmann-fold domains"/>
    <property type="match status" value="1"/>
</dbReference>
<evidence type="ECO:0000256" key="3">
    <source>
        <dbReference type="RuleBase" id="RU000363"/>
    </source>
</evidence>
<dbReference type="OrthoDB" id="1274115at2759"/>
<dbReference type="Proteomes" id="UP000799772">
    <property type="component" value="Unassembled WGS sequence"/>
</dbReference>
<proteinExistence type="inferred from homology"/>
<dbReference type="EMBL" id="ML978139">
    <property type="protein sequence ID" value="KAF2093275.1"/>
    <property type="molecule type" value="Genomic_DNA"/>
</dbReference>